<reference evidence="2" key="1">
    <citation type="journal article" date="2014" name="Science">
        <title>Ancient hybridizations among the ancestral genomes of bread wheat.</title>
        <authorList>
            <consortium name="International Wheat Genome Sequencing Consortium,"/>
            <person name="Marcussen T."/>
            <person name="Sandve S.R."/>
            <person name="Heier L."/>
            <person name="Spannagl M."/>
            <person name="Pfeifer M."/>
            <person name="Jakobsen K.S."/>
            <person name="Wulff B.B."/>
            <person name="Steuernagel B."/>
            <person name="Mayer K.F."/>
            <person name="Olsen O.A."/>
        </authorList>
    </citation>
    <scope>NUCLEOTIDE SEQUENCE [LARGE SCALE GENOMIC DNA]</scope>
    <source>
        <strain evidence="2">cv. AL8/78</strain>
    </source>
</reference>
<dbReference type="Gramene" id="AET6Gv20411800.4">
    <property type="protein sequence ID" value="AET6Gv20411800.4"/>
    <property type="gene ID" value="AET6Gv20411800"/>
</dbReference>
<reference evidence="1" key="3">
    <citation type="journal article" date="2017" name="Nature">
        <title>Genome sequence of the progenitor of the wheat D genome Aegilops tauschii.</title>
        <authorList>
            <person name="Luo M.C."/>
            <person name="Gu Y.Q."/>
            <person name="Puiu D."/>
            <person name="Wang H."/>
            <person name="Twardziok S.O."/>
            <person name="Deal K.R."/>
            <person name="Huo N."/>
            <person name="Zhu T."/>
            <person name="Wang L."/>
            <person name="Wang Y."/>
            <person name="McGuire P.E."/>
            <person name="Liu S."/>
            <person name="Long H."/>
            <person name="Ramasamy R.K."/>
            <person name="Rodriguez J.C."/>
            <person name="Van S.L."/>
            <person name="Yuan L."/>
            <person name="Wang Z."/>
            <person name="Xia Z."/>
            <person name="Xiao L."/>
            <person name="Anderson O.D."/>
            <person name="Ouyang S."/>
            <person name="Liang Y."/>
            <person name="Zimin A.V."/>
            <person name="Pertea G."/>
            <person name="Qi P."/>
            <person name="Bennetzen J.L."/>
            <person name="Dai X."/>
            <person name="Dawson M.W."/>
            <person name="Muller H.G."/>
            <person name="Kugler K."/>
            <person name="Rivarola-Duarte L."/>
            <person name="Spannagl M."/>
            <person name="Mayer K.F.X."/>
            <person name="Lu F.H."/>
            <person name="Bevan M.W."/>
            <person name="Leroy P."/>
            <person name="Li P."/>
            <person name="You F.M."/>
            <person name="Sun Q."/>
            <person name="Liu Z."/>
            <person name="Lyons E."/>
            <person name="Wicker T."/>
            <person name="Salzberg S.L."/>
            <person name="Devos K.M."/>
            <person name="Dvorak J."/>
        </authorList>
    </citation>
    <scope>NUCLEOTIDE SEQUENCE [LARGE SCALE GENOMIC DNA]</scope>
    <source>
        <strain evidence="1">cv. AL8/78</strain>
    </source>
</reference>
<evidence type="ECO:0000313" key="2">
    <source>
        <dbReference type="Proteomes" id="UP000015105"/>
    </source>
</evidence>
<evidence type="ECO:0000313" key="1">
    <source>
        <dbReference type="EnsemblPlants" id="AET6Gv20411800.4"/>
    </source>
</evidence>
<reference evidence="1" key="4">
    <citation type="submission" date="2019-03" db="UniProtKB">
        <authorList>
            <consortium name="EnsemblPlants"/>
        </authorList>
    </citation>
    <scope>IDENTIFICATION</scope>
</reference>
<keyword evidence="2" id="KW-1185">Reference proteome</keyword>
<organism evidence="1 2">
    <name type="scientific">Aegilops tauschii subsp. strangulata</name>
    <name type="common">Goatgrass</name>
    <dbReference type="NCBI Taxonomy" id="200361"/>
    <lineage>
        <taxon>Eukaryota</taxon>
        <taxon>Viridiplantae</taxon>
        <taxon>Streptophyta</taxon>
        <taxon>Embryophyta</taxon>
        <taxon>Tracheophyta</taxon>
        <taxon>Spermatophyta</taxon>
        <taxon>Magnoliopsida</taxon>
        <taxon>Liliopsida</taxon>
        <taxon>Poales</taxon>
        <taxon>Poaceae</taxon>
        <taxon>BOP clade</taxon>
        <taxon>Pooideae</taxon>
        <taxon>Triticodae</taxon>
        <taxon>Triticeae</taxon>
        <taxon>Triticinae</taxon>
        <taxon>Aegilops</taxon>
    </lineage>
</organism>
<proteinExistence type="predicted"/>
<dbReference type="EnsemblPlants" id="AET6Gv20411800.4">
    <property type="protein sequence ID" value="AET6Gv20411800.4"/>
    <property type="gene ID" value="AET6Gv20411800"/>
</dbReference>
<accession>A0A453NL01</accession>
<protein>
    <submittedName>
        <fullName evidence="1">Uncharacterized protein</fullName>
    </submittedName>
</protein>
<reference evidence="2" key="2">
    <citation type="journal article" date="2017" name="Nat. Plants">
        <title>The Aegilops tauschii genome reveals multiple impacts of transposons.</title>
        <authorList>
            <person name="Zhao G."/>
            <person name="Zou C."/>
            <person name="Li K."/>
            <person name="Wang K."/>
            <person name="Li T."/>
            <person name="Gao L."/>
            <person name="Zhang X."/>
            <person name="Wang H."/>
            <person name="Yang Z."/>
            <person name="Liu X."/>
            <person name="Jiang W."/>
            <person name="Mao L."/>
            <person name="Kong X."/>
            <person name="Jiao Y."/>
            <person name="Jia J."/>
        </authorList>
    </citation>
    <scope>NUCLEOTIDE SEQUENCE [LARGE SCALE GENOMIC DNA]</scope>
    <source>
        <strain evidence="2">cv. AL8/78</strain>
    </source>
</reference>
<dbReference type="Proteomes" id="UP000015105">
    <property type="component" value="Chromosome 6D"/>
</dbReference>
<sequence>MPVTTNETKYQSSPPSFILTSTRVLYNIYQIKTKILQKPPKNMIKYRKSTWLRHPRKELAALALKPGRAKALRHQLRMF</sequence>
<dbReference type="AlphaFoldDB" id="A0A453NL01"/>
<reference evidence="1" key="5">
    <citation type="journal article" date="2021" name="G3 (Bethesda)">
        <title>Aegilops tauschii genome assembly Aet v5.0 features greater sequence contiguity and improved annotation.</title>
        <authorList>
            <person name="Wang L."/>
            <person name="Zhu T."/>
            <person name="Rodriguez J.C."/>
            <person name="Deal K.R."/>
            <person name="Dubcovsky J."/>
            <person name="McGuire P.E."/>
            <person name="Lux T."/>
            <person name="Spannagl M."/>
            <person name="Mayer K.F.X."/>
            <person name="Baldrich P."/>
            <person name="Meyers B.C."/>
            <person name="Huo N."/>
            <person name="Gu Y.Q."/>
            <person name="Zhou H."/>
            <person name="Devos K.M."/>
            <person name="Bennetzen J.L."/>
            <person name="Unver T."/>
            <person name="Budak H."/>
            <person name="Gulick P.J."/>
            <person name="Galiba G."/>
            <person name="Kalapos B."/>
            <person name="Nelson D.R."/>
            <person name="Li P."/>
            <person name="You F.M."/>
            <person name="Luo M.C."/>
            <person name="Dvorak J."/>
        </authorList>
    </citation>
    <scope>NUCLEOTIDE SEQUENCE [LARGE SCALE GENOMIC DNA]</scope>
    <source>
        <strain evidence="1">cv. AL8/78</strain>
    </source>
</reference>
<name>A0A453NL01_AEGTS</name>